<protein>
    <submittedName>
        <fullName evidence="5">MBL fold metallo-hydrolase</fullName>
    </submittedName>
</protein>
<evidence type="ECO:0000313" key="5">
    <source>
        <dbReference type="EMBL" id="MEF2964260.1"/>
    </source>
</evidence>
<dbReference type="CDD" id="cd07721">
    <property type="entry name" value="yflN-like_MBL-fold"/>
    <property type="match status" value="1"/>
</dbReference>
<dbReference type="Gene3D" id="3.60.15.10">
    <property type="entry name" value="Ribonuclease Z/Hydroxyacylglutathione hydrolase-like"/>
    <property type="match status" value="1"/>
</dbReference>
<comment type="catalytic activity">
    <reaction evidence="1">
        <text>3',5'-cyclic CMP + H2O = CMP + H(+)</text>
        <dbReference type="Rhea" id="RHEA:72675"/>
        <dbReference type="ChEBI" id="CHEBI:15377"/>
        <dbReference type="ChEBI" id="CHEBI:15378"/>
        <dbReference type="ChEBI" id="CHEBI:58003"/>
        <dbReference type="ChEBI" id="CHEBI:60377"/>
    </reaction>
    <physiologicalReaction direction="left-to-right" evidence="1">
        <dbReference type="Rhea" id="RHEA:72676"/>
    </physiologicalReaction>
</comment>
<dbReference type="PANTHER" id="PTHR42951">
    <property type="entry name" value="METALLO-BETA-LACTAMASE DOMAIN-CONTAINING"/>
    <property type="match status" value="1"/>
</dbReference>
<evidence type="ECO:0000259" key="4">
    <source>
        <dbReference type="SMART" id="SM00849"/>
    </source>
</evidence>
<comment type="catalytic activity">
    <reaction evidence="3">
        <text>3',5'-cyclic UMP + H2O = UMP + H(+)</text>
        <dbReference type="Rhea" id="RHEA:70575"/>
        <dbReference type="ChEBI" id="CHEBI:15377"/>
        <dbReference type="ChEBI" id="CHEBI:15378"/>
        <dbReference type="ChEBI" id="CHEBI:57865"/>
        <dbReference type="ChEBI" id="CHEBI:184387"/>
    </reaction>
    <physiologicalReaction direction="left-to-right" evidence="3">
        <dbReference type="Rhea" id="RHEA:70576"/>
    </physiologicalReaction>
</comment>
<dbReference type="SUPFAM" id="SSF56281">
    <property type="entry name" value="Metallo-hydrolase/oxidoreductase"/>
    <property type="match status" value="1"/>
</dbReference>
<evidence type="ECO:0000313" key="6">
    <source>
        <dbReference type="Proteomes" id="UP001306950"/>
    </source>
</evidence>
<comment type="caution">
    <text evidence="5">The sequence shown here is derived from an EMBL/GenBank/DDBJ whole genome shotgun (WGS) entry which is preliminary data.</text>
</comment>
<feature type="domain" description="Metallo-beta-lactamase" evidence="4">
    <location>
        <begin position="28"/>
        <end position="236"/>
    </location>
</feature>
<accession>A0ABU7VLE3</accession>
<dbReference type="PANTHER" id="PTHR42951:SF17">
    <property type="entry name" value="METALLO-BETA-LACTAMASE DOMAIN-CONTAINING PROTEIN"/>
    <property type="match status" value="1"/>
</dbReference>
<gene>
    <name evidence="5" type="ORF">V3851_00330</name>
</gene>
<dbReference type="InterPro" id="IPR036866">
    <property type="entry name" value="RibonucZ/Hydroxyglut_hydro"/>
</dbReference>
<organism evidence="5 6">
    <name type="scientific">Paenibacillus haidiansis</name>
    <dbReference type="NCBI Taxonomy" id="1574488"/>
    <lineage>
        <taxon>Bacteria</taxon>
        <taxon>Bacillati</taxon>
        <taxon>Bacillota</taxon>
        <taxon>Bacilli</taxon>
        <taxon>Bacillales</taxon>
        <taxon>Paenibacillaceae</taxon>
        <taxon>Paenibacillus</taxon>
    </lineage>
</organism>
<name>A0ABU7VLE3_9BACL</name>
<dbReference type="InterPro" id="IPR001279">
    <property type="entry name" value="Metallo-B-lactamas"/>
</dbReference>
<evidence type="ECO:0000256" key="1">
    <source>
        <dbReference type="ARBA" id="ARBA00034221"/>
    </source>
</evidence>
<dbReference type="RefSeq" id="WP_331844505.1">
    <property type="nucleotide sequence ID" value="NZ_JAZHPZ010000001.1"/>
</dbReference>
<sequence length="273" mass="30037">MSEKDMLHTGTVDTTRVLDDLWCIRTLMVNVVFIGEPNSGDWIMVDTGLGPFRNALEREADRIYGRPPKAIVLTHGHFDHVGNVIELADHWGIPVYAHVDEFPYLTGLKDYPEGDPSVGGGLMAGVAPAYPNRAIDLKERLSPLQDDGLVPGARDWRWVATPGHSPGHISLFRDRDRTLIAGDAFITVKQESALAVMQQSKELHGPPMYFTPDWGRAEESVKALAALDPETAVTGHGQPMSGEELRGGLKRLADHFNELAVPKQGKYVGTEKK</sequence>
<dbReference type="Pfam" id="PF00753">
    <property type="entry name" value="Lactamase_B"/>
    <property type="match status" value="1"/>
</dbReference>
<dbReference type="SMART" id="SM00849">
    <property type="entry name" value="Lactamase_B"/>
    <property type="match status" value="1"/>
</dbReference>
<comment type="function">
    <text evidence="2">Counteracts the endogenous Pycsar antiviral defense system. Phosphodiesterase that enables metal-dependent hydrolysis of host cyclic nucleotide Pycsar defense signals such as cCMP and cUMP.</text>
</comment>
<dbReference type="InterPro" id="IPR050855">
    <property type="entry name" value="NDM-1-like"/>
</dbReference>
<dbReference type="Proteomes" id="UP001306950">
    <property type="component" value="Unassembled WGS sequence"/>
</dbReference>
<evidence type="ECO:0000256" key="2">
    <source>
        <dbReference type="ARBA" id="ARBA00034301"/>
    </source>
</evidence>
<proteinExistence type="predicted"/>
<keyword evidence="6" id="KW-1185">Reference proteome</keyword>
<evidence type="ECO:0000256" key="3">
    <source>
        <dbReference type="ARBA" id="ARBA00048505"/>
    </source>
</evidence>
<reference evidence="5 6" key="1">
    <citation type="submission" date="2024-02" db="EMBL/GenBank/DDBJ databases">
        <title>A nitrogen-fixing paenibacillus bacterium.</title>
        <authorList>
            <person name="Zhang W.L."/>
            <person name="Chen S.F."/>
        </authorList>
    </citation>
    <scope>NUCLEOTIDE SEQUENCE [LARGE SCALE GENOMIC DNA]</scope>
    <source>
        <strain evidence="5 6">M1</strain>
    </source>
</reference>
<dbReference type="EMBL" id="JAZHPZ010000001">
    <property type="protein sequence ID" value="MEF2964260.1"/>
    <property type="molecule type" value="Genomic_DNA"/>
</dbReference>